<name>A0A3B1DKU1_9ZZZZ</name>
<gene>
    <name evidence="8" type="ORF">MNBD_PLANCTO03-1333</name>
</gene>
<evidence type="ECO:0000256" key="6">
    <source>
        <dbReference type="ARBA" id="ARBA00023160"/>
    </source>
</evidence>
<dbReference type="GO" id="GO:0000035">
    <property type="term" value="F:acyl binding"/>
    <property type="evidence" value="ECO:0007669"/>
    <property type="project" value="TreeGrafter"/>
</dbReference>
<evidence type="ECO:0000259" key="7">
    <source>
        <dbReference type="PROSITE" id="PS50075"/>
    </source>
</evidence>
<dbReference type="HAMAP" id="MF_01217">
    <property type="entry name" value="Acyl_carrier"/>
    <property type="match status" value="1"/>
</dbReference>
<accession>A0A3B1DKU1</accession>
<dbReference type="PANTHER" id="PTHR20863">
    <property type="entry name" value="ACYL CARRIER PROTEIN"/>
    <property type="match status" value="1"/>
</dbReference>
<keyword evidence="3" id="KW-0597">Phosphoprotein</keyword>
<dbReference type="GO" id="GO:0005829">
    <property type="term" value="C:cytosol"/>
    <property type="evidence" value="ECO:0007669"/>
    <property type="project" value="TreeGrafter"/>
</dbReference>
<evidence type="ECO:0000256" key="4">
    <source>
        <dbReference type="ARBA" id="ARBA00022832"/>
    </source>
</evidence>
<feature type="domain" description="Carrier" evidence="7">
    <location>
        <begin position="4"/>
        <end position="85"/>
    </location>
</feature>
<dbReference type="GO" id="GO:0000036">
    <property type="term" value="F:acyl carrier activity"/>
    <property type="evidence" value="ECO:0007669"/>
    <property type="project" value="TreeGrafter"/>
</dbReference>
<keyword evidence="4" id="KW-0276">Fatty acid metabolism</keyword>
<keyword evidence="1" id="KW-0596">Phosphopantetheine</keyword>
<dbReference type="GO" id="GO:0016020">
    <property type="term" value="C:membrane"/>
    <property type="evidence" value="ECO:0007669"/>
    <property type="project" value="GOC"/>
</dbReference>
<dbReference type="SUPFAM" id="SSF47336">
    <property type="entry name" value="ACP-like"/>
    <property type="match status" value="1"/>
</dbReference>
<protein>
    <submittedName>
        <fullName evidence="8">Acyl carrier protein</fullName>
    </submittedName>
</protein>
<keyword evidence="6" id="KW-0275">Fatty acid biosynthesis</keyword>
<dbReference type="Pfam" id="PF00550">
    <property type="entry name" value="PP-binding"/>
    <property type="match status" value="1"/>
</dbReference>
<dbReference type="InterPro" id="IPR006162">
    <property type="entry name" value="Ppantetheine_attach_site"/>
</dbReference>
<dbReference type="PROSITE" id="PS00012">
    <property type="entry name" value="PHOSPHOPANTETHEINE"/>
    <property type="match status" value="1"/>
</dbReference>
<evidence type="ECO:0000313" key="8">
    <source>
        <dbReference type="EMBL" id="VAX36664.1"/>
    </source>
</evidence>
<dbReference type="InterPro" id="IPR009081">
    <property type="entry name" value="PP-bd_ACP"/>
</dbReference>
<dbReference type="EMBL" id="UOGK01000076">
    <property type="protein sequence ID" value="VAX36664.1"/>
    <property type="molecule type" value="Genomic_DNA"/>
</dbReference>
<proteinExistence type="inferred from homology"/>
<dbReference type="GO" id="GO:0009245">
    <property type="term" value="P:lipid A biosynthetic process"/>
    <property type="evidence" value="ECO:0007669"/>
    <property type="project" value="TreeGrafter"/>
</dbReference>
<evidence type="ECO:0000256" key="2">
    <source>
        <dbReference type="ARBA" id="ARBA00022516"/>
    </source>
</evidence>
<evidence type="ECO:0000256" key="1">
    <source>
        <dbReference type="ARBA" id="ARBA00022450"/>
    </source>
</evidence>
<dbReference type="Gene3D" id="1.10.1200.10">
    <property type="entry name" value="ACP-like"/>
    <property type="match status" value="1"/>
</dbReference>
<dbReference type="InterPro" id="IPR003231">
    <property type="entry name" value="ACP"/>
</dbReference>
<evidence type="ECO:0000256" key="5">
    <source>
        <dbReference type="ARBA" id="ARBA00023098"/>
    </source>
</evidence>
<evidence type="ECO:0000256" key="3">
    <source>
        <dbReference type="ARBA" id="ARBA00022553"/>
    </source>
</evidence>
<reference evidence="8" key="1">
    <citation type="submission" date="2018-06" db="EMBL/GenBank/DDBJ databases">
        <authorList>
            <person name="Zhirakovskaya E."/>
        </authorList>
    </citation>
    <scope>NUCLEOTIDE SEQUENCE</scope>
</reference>
<dbReference type="PANTHER" id="PTHR20863:SF76">
    <property type="entry name" value="CARRIER DOMAIN-CONTAINING PROTEIN"/>
    <property type="match status" value="1"/>
</dbReference>
<dbReference type="InterPro" id="IPR036736">
    <property type="entry name" value="ACP-like_sf"/>
</dbReference>
<dbReference type="PROSITE" id="PS50075">
    <property type="entry name" value="CARRIER"/>
    <property type="match status" value="1"/>
</dbReference>
<keyword evidence="5" id="KW-0443">Lipid metabolism</keyword>
<dbReference type="AlphaFoldDB" id="A0A3B1DKU1"/>
<organism evidence="8">
    <name type="scientific">hydrothermal vent metagenome</name>
    <dbReference type="NCBI Taxonomy" id="652676"/>
    <lineage>
        <taxon>unclassified sequences</taxon>
        <taxon>metagenomes</taxon>
        <taxon>ecological metagenomes</taxon>
    </lineage>
</organism>
<keyword evidence="2" id="KW-0444">Lipid biosynthesis</keyword>
<sequence length="127" mass="14013">MNRDDIFEKIQGVLVEALGVDDDEVTPEASLAADLGAESIDFLDIVFQLEQAFGFKIEQGELFPENVTQDPDFVQDGLVTAKGLVMLRERLPHIDFSALEADPQITKVAQVFTVDALVNFCERKLAG</sequence>